<dbReference type="Proteomes" id="UP000778970">
    <property type="component" value="Unassembled WGS sequence"/>
</dbReference>
<feature type="region of interest" description="Disordered" evidence="1">
    <location>
        <begin position="175"/>
        <end position="200"/>
    </location>
</feature>
<evidence type="ECO:0008006" key="4">
    <source>
        <dbReference type="Google" id="ProtNLM"/>
    </source>
</evidence>
<accession>A0A934UZN2</accession>
<dbReference type="Pfam" id="PF08856">
    <property type="entry name" value="DUF1826"/>
    <property type="match status" value="1"/>
</dbReference>
<evidence type="ECO:0000256" key="1">
    <source>
        <dbReference type="SAM" id="MobiDB-lite"/>
    </source>
</evidence>
<keyword evidence="3" id="KW-1185">Reference proteome</keyword>
<protein>
    <recommendedName>
        <fullName evidence="4">DUF1826 domain-containing protein</fullName>
    </recommendedName>
</protein>
<evidence type="ECO:0000313" key="2">
    <source>
        <dbReference type="EMBL" id="MBK1696584.1"/>
    </source>
</evidence>
<comment type="caution">
    <text evidence="2">The sequence shown here is derived from an EMBL/GenBank/DDBJ whole genome shotgun (WGS) entry which is preliminary data.</text>
</comment>
<reference evidence="2" key="2">
    <citation type="journal article" date="2020" name="Microorganisms">
        <title>Osmotic Adaptation and Compatible Solute Biosynthesis of Phototrophic Bacteria as Revealed from Genome Analyses.</title>
        <authorList>
            <person name="Imhoff J.F."/>
            <person name="Rahn T."/>
            <person name="Kunzel S."/>
            <person name="Keller A."/>
            <person name="Neulinger S.C."/>
        </authorList>
    </citation>
    <scope>NUCLEOTIDE SEQUENCE</scope>
    <source>
        <strain evidence="2">DSM 9154</strain>
    </source>
</reference>
<dbReference type="InterPro" id="IPR014955">
    <property type="entry name" value="DUF1826"/>
</dbReference>
<reference evidence="2" key="1">
    <citation type="submission" date="2017-08" db="EMBL/GenBank/DDBJ databases">
        <authorList>
            <person name="Imhoff J.F."/>
            <person name="Rahn T."/>
            <person name="Kuenzel S."/>
            <person name="Neulinger S.C."/>
        </authorList>
    </citation>
    <scope>NUCLEOTIDE SEQUENCE</scope>
    <source>
        <strain evidence="2">DSM 9154</strain>
    </source>
</reference>
<gene>
    <name evidence="2" type="ORF">CKO21_04925</name>
</gene>
<sequence>MSGAYVRVGPRGSILFAAREEACVLALWHRQIADCVARELDRLAFDGLPAFDVLGGVVSVRAEARAAIDRSALAGSAMGRWLESDIAGLCCRYAAVTGGGRMHVRLAAIDDDACRYFHVDRLSMRLLCTYRGPGTQWVAPETSVRGTGGPEVTSVLEAAPHLIRQVPTRSIALFRGRTPDTQSPGLLHRSPPPAQGNDNHRLVLTVSTGGAFA</sequence>
<dbReference type="EMBL" id="NRRE01000017">
    <property type="protein sequence ID" value="MBK1696584.1"/>
    <property type="molecule type" value="Genomic_DNA"/>
</dbReference>
<dbReference type="AlphaFoldDB" id="A0A934UZN2"/>
<proteinExistence type="predicted"/>
<organism evidence="2 3">
    <name type="scientific">Rhodovibrio salinarum</name>
    <dbReference type="NCBI Taxonomy" id="1087"/>
    <lineage>
        <taxon>Bacteria</taxon>
        <taxon>Pseudomonadati</taxon>
        <taxon>Pseudomonadota</taxon>
        <taxon>Alphaproteobacteria</taxon>
        <taxon>Rhodospirillales</taxon>
        <taxon>Rhodovibrionaceae</taxon>
        <taxon>Rhodovibrio</taxon>
    </lineage>
</organism>
<evidence type="ECO:0000313" key="3">
    <source>
        <dbReference type="Proteomes" id="UP000778970"/>
    </source>
</evidence>
<name>A0A934UZN2_9PROT</name>